<dbReference type="VEuPathDB" id="TriTrypDB:ADEAN_000286600"/>
<dbReference type="GO" id="GO:0003777">
    <property type="term" value="F:microtubule motor activity"/>
    <property type="evidence" value="ECO:0007669"/>
    <property type="project" value="InterPro"/>
</dbReference>
<name>A0A7G2C8P1_9TRYP</name>
<feature type="compositionally biased region" description="Basic and acidic residues" evidence="6">
    <location>
        <begin position="460"/>
        <end position="478"/>
    </location>
</feature>
<dbReference type="Gene3D" id="3.40.850.10">
    <property type="entry name" value="Kinesin motor domain"/>
    <property type="match status" value="1"/>
</dbReference>
<dbReference type="InterPro" id="IPR036961">
    <property type="entry name" value="Kinesin_motor_dom_sf"/>
</dbReference>
<accession>A0A7G2C8P1</accession>
<dbReference type="Pfam" id="PF00225">
    <property type="entry name" value="Kinesin"/>
    <property type="match status" value="1"/>
</dbReference>
<dbReference type="GO" id="GO:0005524">
    <property type="term" value="F:ATP binding"/>
    <property type="evidence" value="ECO:0007669"/>
    <property type="project" value="UniProtKB-KW"/>
</dbReference>
<dbReference type="PRINTS" id="PR00380">
    <property type="entry name" value="KINESINHEAVY"/>
</dbReference>
<organism evidence="8 9">
    <name type="scientific">Angomonas deanei</name>
    <dbReference type="NCBI Taxonomy" id="59799"/>
    <lineage>
        <taxon>Eukaryota</taxon>
        <taxon>Discoba</taxon>
        <taxon>Euglenozoa</taxon>
        <taxon>Kinetoplastea</taxon>
        <taxon>Metakinetoplastina</taxon>
        <taxon>Trypanosomatida</taxon>
        <taxon>Trypanosomatidae</taxon>
        <taxon>Strigomonadinae</taxon>
        <taxon>Angomonas</taxon>
    </lineage>
</organism>
<evidence type="ECO:0000256" key="2">
    <source>
        <dbReference type="ARBA" id="ARBA00022840"/>
    </source>
</evidence>
<comment type="similarity">
    <text evidence="3 4">Belongs to the TRAFAC class myosin-kinesin ATPase superfamily. Kinesin family.</text>
</comment>
<evidence type="ECO:0000256" key="5">
    <source>
        <dbReference type="SAM" id="Coils"/>
    </source>
</evidence>
<feature type="compositionally biased region" description="Gly residues" evidence="6">
    <location>
        <begin position="448"/>
        <end position="457"/>
    </location>
</feature>
<dbReference type="PANTHER" id="PTHR47117">
    <property type="entry name" value="STAR-RELATED LIPID TRANSFER PROTEIN 9"/>
    <property type="match status" value="1"/>
</dbReference>
<dbReference type="InterPro" id="IPR027417">
    <property type="entry name" value="P-loop_NTPase"/>
</dbReference>
<protein>
    <recommendedName>
        <fullName evidence="4">Kinesin-like protein</fullName>
    </recommendedName>
</protein>
<feature type="coiled-coil region" evidence="5">
    <location>
        <begin position="169"/>
        <end position="203"/>
    </location>
</feature>
<dbReference type="GO" id="GO:0005874">
    <property type="term" value="C:microtubule"/>
    <property type="evidence" value="ECO:0007669"/>
    <property type="project" value="UniProtKB-KW"/>
</dbReference>
<feature type="compositionally biased region" description="Polar residues" evidence="6">
    <location>
        <begin position="434"/>
        <end position="447"/>
    </location>
</feature>
<evidence type="ECO:0000256" key="4">
    <source>
        <dbReference type="RuleBase" id="RU000394"/>
    </source>
</evidence>
<feature type="domain" description="Kinesin motor" evidence="7">
    <location>
        <begin position="1"/>
        <end position="161"/>
    </location>
</feature>
<dbReference type="GO" id="GO:0008017">
    <property type="term" value="F:microtubule binding"/>
    <property type="evidence" value="ECO:0007669"/>
    <property type="project" value="InterPro"/>
</dbReference>
<dbReference type="OrthoDB" id="3176171at2759"/>
<keyword evidence="4" id="KW-0493">Microtubule</keyword>
<comment type="caution">
    <text evidence="3">Lacks conserved residue(s) required for the propagation of feature annotation.</text>
</comment>
<reference evidence="8 9" key="1">
    <citation type="submission" date="2020-08" db="EMBL/GenBank/DDBJ databases">
        <authorList>
            <person name="Newling K."/>
            <person name="Davey J."/>
            <person name="Forrester S."/>
        </authorList>
    </citation>
    <scope>NUCLEOTIDE SEQUENCE [LARGE SCALE GENOMIC DNA]</scope>
    <source>
        <strain evidence="9">Crithidia deanei Carvalho (ATCC PRA-265)</strain>
    </source>
</reference>
<evidence type="ECO:0000256" key="6">
    <source>
        <dbReference type="SAM" id="MobiDB-lite"/>
    </source>
</evidence>
<keyword evidence="5" id="KW-0175">Coiled coil</keyword>
<evidence type="ECO:0000313" key="8">
    <source>
        <dbReference type="EMBL" id="CAD2215411.1"/>
    </source>
</evidence>
<dbReference type="PROSITE" id="PS50067">
    <property type="entry name" value="KINESIN_MOTOR_2"/>
    <property type="match status" value="1"/>
</dbReference>
<dbReference type="EMBL" id="LR877149">
    <property type="protein sequence ID" value="CAD2215411.1"/>
    <property type="molecule type" value="Genomic_DNA"/>
</dbReference>
<dbReference type="Gene3D" id="2.60.200.20">
    <property type="match status" value="1"/>
</dbReference>
<feature type="region of interest" description="Disordered" evidence="6">
    <location>
        <begin position="209"/>
        <end position="232"/>
    </location>
</feature>
<sequence>MRLILNGNQHRHTASTSMNDVSSRSHAIFALSLVQKKTSYTKDGSKKVTEKRSKINLVDLAGSERVRSTGAEGETLKEGAQINQSLSTLGLVISILADNSQAGKRARLKHVPYRDSTLTYLLKESLGGNSKTFMLSTVSPSVTQHDETLSTLRYADRAKAIVTRAFINESAGDKRIRELEDEVVRLREQIRSMENISNEQREAMLAQLMQTQRHHTSGSSSDSEEENVRQEGENPLDNLQQQLQHAEEVIRQLTATEEDRQRELRQALQADTIKLERKEPYLLNVDCVGKWIVAHFSCEETYLSGVTVEEGDEASAEVSSPTAEDGKPFTLFIPKDANDASIGAPHCMFQLIKETGAVFLVPLGGFSTFLNYSDTPVACRTLLRNGDVLSLGAPDGAQFRFTDPTDVPLTAGGARRTLSRPMASLSRPRDPSEPTITFDSVSPQTHEGTGGGRGYVGQCGEHDAERTVQRRGECTRGA</sequence>
<dbReference type="InterPro" id="IPR019821">
    <property type="entry name" value="Kinesin_motor_CS"/>
</dbReference>
<evidence type="ECO:0000256" key="1">
    <source>
        <dbReference type="ARBA" id="ARBA00022741"/>
    </source>
</evidence>
<dbReference type="Proteomes" id="UP000515908">
    <property type="component" value="Chromosome 05"/>
</dbReference>
<dbReference type="SMART" id="SM00129">
    <property type="entry name" value="KISc"/>
    <property type="match status" value="1"/>
</dbReference>
<dbReference type="PROSITE" id="PS00411">
    <property type="entry name" value="KINESIN_MOTOR_1"/>
    <property type="match status" value="1"/>
</dbReference>
<evidence type="ECO:0000256" key="3">
    <source>
        <dbReference type="PROSITE-ProRule" id="PRU00283"/>
    </source>
</evidence>
<keyword evidence="9" id="KW-1185">Reference proteome</keyword>
<dbReference type="SUPFAM" id="SSF52540">
    <property type="entry name" value="P-loop containing nucleoside triphosphate hydrolases"/>
    <property type="match status" value="1"/>
</dbReference>
<dbReference type="CDD" id="cd00060">
    <property type="entry name" value="FHA"/>
    <property type="match status" value="1"/>
</dbReference>
<feature type="region of interest" description="Disordered" evidence="6">
    <location>
        <begin position="402"/>
        <end position="478"/>
    </location>
</feature>
<proteinExistence type="inferred from homology"/>
<keyword evidence="4" id="KW-0505">Motor protein</keyword>
<evidence type="ECO:0000259" key="7">
    <source>
        <dbReference type="PROSITE" id="PS50067"/>
    </source>
</evidence>
<feature type="coiled-coil region" evidence="5">
    <location>
        <begin position="236"/>
        <end position="266"/>
    </location>
</feature>
<keyword evidence="2 4" id="KW-0067">ATP-binding</keyword>
<keyword evidence="1 4" id="KW-0547">Nucleotide-binding</keyword>
<evidence type="ECO:0000313" key="9">
    <source>
        <dbReference type="Proteomes" id="UP000515908"/>
    </source>
</evidence>
<dbReference type="InterPro" id="IPR001752">
    <property type="entry name" value="Kinesin_motor_dom"/>
</dbReference>
<dbReference type="GO" id="GO:0007018">
    <property type="term" value="P:microtubule-based movement"/>
    <property type="evidence" value="ECO:0007669"/>
    <property type="project" value="InterPro"/>
</dbReference>
<dbReference type="AlphaFoldDB" id="A0A7G2C8P1"/>
<gene>
    <name evidence="8" type="ORF">ADEAN_000286600</name>
</gene>